<dbReference type="HOGENOM" id="CLU_1462217_0_0_1"/>
<name>A0A0C9UHN3_SPHS4</name>
<keyword evidence="3" id="KW-1185">Reference proteome</keyword>
<feature type="compositionally biased region" description="Low complexity" evidence="1">
    <location>
        <begin position="117"/>
        <end position="145"/>
    </location>
</feature>
<feature type="region of interest" description="Disordered" evidence="1">
    <location>
        <begin position="85"/>
        <end position="185"/>
    </location>
</feature>
<protein>
    <submittedName>
        <fullName evidence="2">Uncharacterized protein</fullName>
    </submittedName>
</protein>
<evidence type="ECO:0000313" key="2">
    <source>
        <dbReference type="EMBL" id="KIJ28422.1"/>
    </source>
</evidence>
<proteinExistence type="predicted"/>
<accession>A0A0C9UHN3</accession>
<dbReference type="Proteomes" id="UP000054279">
    <property type="component" value="Unassembled WGS sequence"/>
</dbReference>
<gene>
    <name evidence="2" type="ORF">M422DRAFT_71419</name>
</gene>
<sequence length="185" mass="19778">MRFWGCTRPPTPGTSDSCTTHSLRASLSMLSGTASPHYTQLRRADLVVEEMINRLQDVASKFFVCEALEAISSFMASQRRRAIAARARAERAKSKQNGNPKKTPITGRHSRADRARPSSSFGAGPSSSGLGPSSSAAGPSGASTSTAQPTPNVTRTPPFGDESDDEDFMPALMFDFPKPGLEDLD</sequence>
<feature type="compositionally biased region" description="Polar residues" evidence="1">
    <location>
        <begin position="146"/>
        <end position="155"/>
    </location>
</feature>
<evidence type="ECO:0000313" key="3">
    <source>
        <dbReference type="Proteomes" id="UP000054279"/>
    </source>
</evidence>
<dbReference type="EMBL" id="KN837306">
    <property type="protein sequence ID" value="KIJ28422.1"/>
    <property type="molecule type" value="Genomic_DNA"/>
</dbReference>
<reference evidence="2 3" key="1">
    <citation type="submission" date="2014-06" db="EMBL/GenBank/DDBJ databases">
        <title>Evolutionary Origins and Diversification of the Mycorrhizal Mutualists.</title>
        <authorList>
            <consortium name="DOE Joint Genome Institute"/>
            <consortium name="Mycorrhizal Genomics Consortium"/>
            <person name="Kohler A."/>
            <person name="Kuo A."/>
            <person name="Nagy L.G."/>
            <person name="Floudas D."/>
            <person name="Copeland A."/>
            <person name="Barry K.W."/>
            <person name="Cichocki N."/>
            <person name="Veneault-Fourrey C."/>
            <person name="LaButti K."/>
            <person name="Lindquist E.A."/>
            <person name="Lipzen A."/>
            <person name="Lundell T."/>
            <person name="Morin E."/>
            <person name="Murat C."/>
            <person name="Riley R."/>
            <person name="Ohm R."/>
            <person name="Sun H."/>
            <person name="Tunlid A."/>
            <person name="Henrissat B."/>
            <person name="Grigoriev I.V."/>
            <person name="Hibbett D.S."/>
            <person name="Martin F."/>
        </authorList>
    </citation>
    <scope>NUCLEOTIDE SEQUENCE [LARGE SCALE GENOMIC DNA]</scope>
    <source>
        <strain evidence="2 3">SS14</strain>
    </source>
</reference>
<dbReference type="AlphaFoldDB" id="A0A0C9UHN3"/>
<evidence type="ECO:0000256" key="1">
    <source>
        <dbReference type="SAM" id="MobiDB-lite"/>
    </source>
</evidence>
<organism evidence="2 3">
    <name type="scientific">Sphaerobolus stellatus (strain SS14)</name>
    <dbReference type="NCBI Taxonomy" id="990650"/>
    <lineage>
        <taxon>Eukaryota</taxon>
        <taxon>Fungi</taxon>
        <taxon>Dikarya</taxon>
        <taxon>Basidiomycota</taxon>
        <taxon>Agaricomycotina</taxon>
        <taxon>Agaricomycetes</taxon>
        <taxon>Phallomycetidae</taxon>
        <taxon>Geastrales</taxon>
        <taxon>Sphaerobolaceae</taxon>
        <taxon>Sphaerobolus</taxon>
    </lineage>
</organism>